<dbReference type="Proteomes" id="UP001055439">
    <property type="component" value="Chromosome 5"/>
</dbReference>
<feature type="domain" description="Calmodulin-binding" evidence="2">
    <location>
        <begin position="1548"/>
        <end position="1659"/>
    </location>
</feature>
<feature type="compositionally biased region" description="Basic and acidic residues" evidence="1">
    <location>
        <begin position="1510"/>
        <end position="1530"/>
    </location>
</feature>
<feature type="compositionally biased region" description="Basic and acidic residues" evidence="1">
    <location>
        <begin position="472"/>
        <end position="495"/>
    </location>
</feature>
<feature type="region of interest" description="Disordered" evidence="1">
    <location>
        <begin position="457"/>
        <end position="503"/>
    </location>
</feature>
<evidence type="ECO:0000313" key="3">
    <source>
        <dbReference type="EMBL" id="URE04562.1"/>
    </source>
</evidence>
<evidence type="ECO:0000313" key="4">
    <source>
        <dbReference type="Proteomes" id="UP001055439"/>
    </source>
</evidence>
<feature type="region of interest" description="Disordered" evidence="1">
    <location>
        <begin position="1196"/>
        <end position="1251"/>
    </location>
</feature>
<dbReference type="SMART" id="SM01054">
    <property type="entry name" value="CaM_binding"/>
    <property type="match status" value="1"/>
</dbReference>
<feature type="non-terminal residue" evidence="3">
    <location>
        <position position="1"/>
    </location>
</feature>
<keyword evidence="4" id="KW-1185">Reference proteome</keyword>
<feature type="compositionally biased region" description="Basic and acidic residues" evidence="1">
    <location>
        <begin position="1416"/>
        <end position="1428"/>
    </location>
</feature>
<proteinExistence type="predicted"/>
<name>A0A9E7G1D3_9LILI</name>
<dbReference type="InterPro" id="IPR012417">
    <property type="entry name" value="CaM-bd_dom_pln"/>
</dbReference>
<feature type="region of interest" description="Disordered" evidence="1">
    <location>
        <begin position="1104"/>
        <end position="1162"/>
    </location>
</feature>
<feature type="compositionally biased region" description="Basic and acidic residues" evidence="1">
    <location>
        <begin position="1152"/>
        <end position="1162"/>
    </location>
</feature>
<dbReference type="OrthoDB" id="766386at2759"/>
<feature type="region of interest" description="Disordered" evidence="1">
    <location>
        <begin position="918"/>
        <end position="966"/>
    </location>
</feature>
<feature type="compositionally biased region" description="Basic and acidic residues" evidence="1">
    <location>
        <begin position="399"/>
        <end position="415"/>
    </location>
</feature>
<sequence>ICITKSPFQPHHNPMTEKAMDKDSVSVNPIAKDGMKKHSTRAMITRGSSIPSTSKERPLPNYLRASTNSCHDFCKYGWKEPAFETDTKPLSVLRKLNNNLEKHSTGGRNTTAFEAERKRPSFLLKLNNKSKKLSTGGRIATGILLPSTSKVKILSRYLRASTNSCHDFCKYGWKYDFMAETKPFFFANSINKLTLRDESYQVNKLNVEERNPSAIKLKPSSNRKAKFPDKPAINKEKFSSKNKEDGFLEFPVKIKLQSPISTQTGSISNNHKVIPISTNEESQVRYSNLRDQKMKQVIKSKNLIESHSFSYHHKVGEQSTDNGFDARQKTGIIRKSSLSPWEASSSFKPKLVKQTSLNGNITHKIPVPSKITPVSAASKKVSKITTVASRSVLSPSHEPTGRRNGKEVLAKSGEKKDMLEKKMLKPSTASPSLTYIGDGVLRLNQRKHKHGKEVIPDKNHEVGKAQYDNENNEEKTLSVNKRPEKAGLDSTEQKSSKTGNVVCDSSKQPLLKCENSDMDFPLQEILEPDIGVLGLKWQEVENMNLHSVELNLDHQKLIEQTSVEINFPEQKLLNPENSENAIIVKPENADMGVLGKNFLELENGNFDSFELDLDDQKLLEQKNADTNFLTQKLMNPENLKNVNILKSGNTNMSVLGQKLLELDNINLHLFGLNPDDQEQKNVDMDFLEKNLLNPEKMENINMLKPENANMGVLGQKLLELENTNFDCFKLNPDDQKLLEQKNFDLNSLEKKFVNSDDPNNSVYIDMFKPENAEMDVLGQNLLELENINLDSFELNPDNKKLFERKNIDMDLLDDSSELKHDEDWKMVKLKHVDMSFLEQDSLMPEEIDFESLETEPTNQKMLELGKDYMDSPELKLLKPEDINLVDTLELKSDGADVNFPQEKLLKLENIDVDALELKPSDDQPSQSATDDVEEIEESKSASSETTELDSQHEIKEDNDTDCMDSPALKLLKPEDINLVDTLELKSDDADVKFLREKLLKLENIDVDALELKPSDDQPSQSATDDVEEIEESKSASSETTESDSEHEIKEDNDMDYMESPKLKLLKPEDINLVDILELKSDGADANFLQEKLLKLENIAVDALELKPSDDQPSQSATDDVEETEESKSTSSETSESDSEHEIKEDNDMDCMDSPKLKLLKPEDTNLVDTLELKFDGADVNFLEETLFKLENIDVDAPELKPSDEQPSQPSADDVAETEESKSASSETTESDSEHETKEDNDMDSPKLKLLKPEDINLVDILELKFDGADVNFLEETLLKLENIDVDAPELKPSDDQPSQSATDDVEEIEESKSASSETTELDSQHEIKEDNDTDCMDSPALKLLKPEDINLVDTLELKSDDADVKFLREKLLKLQNIDVDALELKPSDDQPSQSATDDVEEIEESKSASSETTELDSQHEIKEDNDMDCMDSRELKLLKPEDINLVDTLELKFDGADVNFLEETLFKLENIDVDAPELKPSDEQPSQPSADDVEDLEESKSASSETTESDSEHEIKEDKDNCESLKSEQKRRVRRDAIVHHLEDEFSKPHKLKFRGGMAIELQPENNGLKRLRFRRGMVGRNVNSSHLERKNFQRSEMADVVTDSKPETQSIVLQHQDTQKKDVRGLFNNVIEETTNELVETRKSKVKALIGAFEIVISLQ</sequence>
<dbReference type="Pfam" id="PF07839">
    <property type="entry name" value="CaM_binding"/>
    <property type="match status" value="1"/>
</dbReference>
<feature type="region of interest" description="Disordered" evidence="1">
    <location>
        <begin position="1010"/>
        <end position="1060"/>
    </location>
</feature>
<evidence type="ECO:0000259" key="2">
    <source>
        <dbReference type="SMART" id="SM01054"/>
    </source>
</evidence>
<feature type="region of interest" description="Disordered" evidence="1">
    <location>
        <begin position="1475"/>
        <end position="1530"/>
    </location>
</feature>
<protein>
    <submittedName>
        <fullName evidence="3">Plant calmodulin-binding domain</fullName>
    </submittedName>
</protein>
<dbReference type="PANTHER" id="PTHR33349:SF41">
    <property type="entry name" value="EMB|CAB62594.1"/>
    <property type="match status" value="1"/>
</dbReference>
<dbReference type="GO" id="GO:0005516">
    <property type="term" value="F:calmodulin binding"/>
    <property type="evidence" value="ECO:0007669"/>
    <property type="project" value="InterPro"/>
</dbReference>
<feature type="region of interest" description="Disordered" evidence="1">
    <location>
        <begin position="391"/>
        <end position="415"/>
    </location>
</feature>
<feature type="region of interest" description="Disordered" evidence="1">
    <location>
        <begin position="1379"/>
        <end position="1428"/>
    </location>
</feature>
<accession>A0A9E7G1D3</accession>
<dbReference type="EMBL" id="CP097507">
    <property type="protein sequence ID" value="URE04562.1"/>
    <property type="molecule type" value="Genomic_DNA"/>
</dbReference>
<reference evidence="3" key="1">
    <citation type="submission" date="2022-05" db="EMBL/GenBank/DDBJ databases">
        <title>The Musa troglodytarum L. genome provides insights into the mechanism of non-climacteric behaviour and enrichment of carotenoids.</title>
        <authorList>
            <person name="Wang J."/>
        </authorList>
    </citation>
    <scope>NUCLEOTIDE SEQUENCE</scope>
    <source>
        <tissue evidence="3">Leaf</tissue>
    </source>
</reference>
<feature type="region of interest" description="Disordered" evidence="1">
    <location>
        <begin position="1287"/>
        <end position="1339"/>
    </location>
</feature>
<organism evidence="3 4">
    <name type="scientific">Musa troglodytarum</name>
    <name type="common">fe'i banana</name>
    <dbReference type="NCBI Taxonomy" id="320322"/>
    <lineage>
        <taxon>Eukaryota</taxon>
        <taxon>Viridiplantae</taxon>
        <taxon>Streptophyta</taxon>
        <taxon>Embryophyta</taxon>
        <taxon>Tracheophyta</taxon>
        <taxon>Spermatophyta</taxon>
        <taxon>Magnoliopsida</taxon>
        <taxon>Liliopsida</taxon>
        <taxon>Zingiberales</taxon>
        <taxon>Musaceae</taxon>
        <taxon>Musa</taxon>
    </lineage>
</organism>
<dbReference type="PANTHER" id="PTHR33349">
    <property type="entry name" value="EMB|CAB62594.1"/>
    <property type="match status" value="1"/>
</dbReference>
<evidence type="ECO:0000256" key="1">
    <source>
        <dbReference type="SAM" id="MobiDB-lite"/>
    </source>
</evidence>
<gene>
    <name evidence="3" type="ORF">MUK42_34017</name>
</gene>
<feature type="region of interest" description="Disordered" evidence="1">
    <location>
        <begin position="1"/>
        <end position="22"/>
    </location>
</feature>
<feature type="compositionally biased region" description="Basic and acidic residues" evidence="1">
    <location>
        <begin position="1231"/>
        <end position="1251"/>
    </location>
</feature>